<dbReference type="SUPFAM" id="SSF56204">
    <property type="entry name" value="Hect, E3 ligase catalytic domain"/>
    <property type="match status" value="1"/>
</dbReference>
<protein>
    <recommendedName>
        <fullName evidence="3">HECT domain-containing protein</fullName>
    </recommendedName>
</protein>
<evidence type="ECO:0000256" key="1">
    <source>
        <dbReference type="ARBA" id="ARBA00022786"/>
    </source>
</evidence>
<dbReference type="PROSITE" id="PS50237">
    <property type="entry name" value="HECT"/>
    <property type="match status" value="1"/>
</dbReference>
<dbReference type="InterPro" id="IPR035983">
    <property type="entry name" value="Hect_E3_ubiquitin_ligase"/>
</dbReference>
<evidence type="ECO:0000256" key="2">
    <source>
        <dbReference type="PROSITE-ProRule" id="PRU00104"/>
    </source>
</evidence>
<reference evidence="4 5" key="1">
    <citation type="submission" date="2018-11" db="EMBL/GenBank/DDBJ databases">
        <authorList>
            <consortium name="Pathogen Informatics"/>
        </authorList>
    </citation>
    <scope>NUCLEOTIDE SEQUENCE [LARGE SCALE GENOMIC DNA]</scope>
</reference>
<name>A0A3P7N7N4_DIBLA</name>
<evidence type="ECO:0000313" key="4">
    <source>
        <dbReference type="EMBL" id="VDN38554.1"/>
    </source>
</evidence>
<keyword evidence="5" id="KW-1185">Reference proteome</keyword>
<feature type="domain" description="HECT" evidence="3">
    <location>
        <begin position="58"/>
        <end position="83"/>
    </location>
</feature>
<keyword evidence="1 2" id="KW-0833">Ubl conjugation pathway</keyword>
<dbReference type="EMBL" id="UYRU01093387">
    <property type="protein sequence ID" value="VDN38554.1"/>
    <property type="molecule type" value="Genomic_DNA"/>
</dbReference>
<gene>
    <name evidence="4" type="ORF">DILT_LOCUS17631</name>
</gene>
<accession>A0A3P7N7N4</accession>
<dbReference type="OrthoDB" id="8068875at2759"/>
<proteinExistence type="predicted"/>
<comment type="caution">
    <text evidence="2">Lacks conserved residue(s) required for the propagation of feature annotation.</text>
</comment>
<dbReference type="Gene3D" id="3.90.1750.10">
    <property type="entry name" value="Hect, E3 ligase catalytic domains"/>
    <property type="match status" value="1"/>
</dbReference>
<dbReference type="GO" id="GO:0004842">
    <property type="term" value="F:ubiquitin-protein transferase activity"/>
    <property type="evidence" value="ECO:0007669"/>
    <property type="project" value="InterPro"/>
</dbReference>
<dbReference type="Proteomes" id="UP000281553">
    <property type="component" value="Unassembled WGS sequence"/>
</dbReference>
<evidence type="ECO:0000313" key="5">
    <source>
        <dbReference type="Proteomes" id="UP000281553"/>
    </source>
</evidence>
<dbReference type="AlphaFoldDB" id="A0A3P7N7N4"/>
<dbReference type="InterPro" id="IPR000569">
    <property type="entry name" value="HECT_dom"/>
</dbReference>
<sequence length="92" mass="10151">MLSLEAKLTMVMAIKQAQVENLGPFAAIFSEAYKPVLLFQVSRTDLVPRTLQCLASCSPADLKRPLKVEFDGEEAVDDGGVLKHRNLINFCV</sequence>
<organism evidence="4 5">
    <name type="scientific">Dibothriocephalus latus</name>
    <name type="common">Fish tapeworm</name>
    <name type="synonym">Diphyllobothrium latum</name>
    <dbReference type="NCBI Taxonomy" id="60516"/>
    <lineage>
        <taxon>Eukaryota</taxon>
        <taxon>Metazoa</taxon>
        <taxon>Spiralia</taxon>
        <taxon>Lophotrochozoa</taxon>
        <taxon>Platyhelminthes</taxon>
        <taxon>Cestoda</taxon>
        <taxon>Eucestoda</taxon>
        <taxon>Diphyllobothriidea</taxon>
        <taxon>Diphyllobothriidae</taxon>
        <taxon>Dibothriocephalus</taxon>
    </lineage>
</organism>
<evidence type="ECO:0000259" key="3">
    <source>
        <dbReference type="PROSITE" id="PS50237"/>
    </source>
</evidence>